<gene>
    <name evidence="5" type="ORF">SAMN05421753_10415</name>
</gene>
<reference evidence="6" key="1">
    <citation type="submission" date="2016-10" db="EMBL/GenBank/DDBJ databases">
        <authorList>
            <person name="Varghese N."/>
            <person name="Submissions S."/>
        </authorList>
    </citation>
    <scope>NUCLEOTIDE SEQUENCE [LARGE SCALE GENOMIC DNA]</scope>
    <source>
        <strain evidence="6">DSM 26348</strain>
    </source>
</reference>
<protein>
    <recommendedName>
        <fullName evidence="2">Protein argonaute</fullName>
    </recommendedName>
</protein>
<dbReference type="SUPFAM" id="SSF53098">
    <property type="entry name" value="Ribonuclease H-like"/>
    <property type="match status" value="1"/>
</dbReference>
<dbReference type="InterPro" id="IPR036397">
    <property type="entry name" value="RNaseH_sf"/>
</dbReference>
<keyword evidence="6" id="KW-1185">Reference proteome</keyword>
<dbReference type="Proteomes" id="UP000199518">
    <property type="component" value="Unassembled WGS sequence"/>
</dbReference>
<evidence type="ECO:0000313" key="5">
    <source>
        <dbReference type="EMBL" id="SFH92076.1"/>
    </source>
</evidence>
<evidence type="ECO:0000256" key="3">
    <source>
        <dbReference type="SAM" id="MobiDB-lite"/>
    </source>
</evidence>
<dbReference type="EMBL" id="FOQD01000004">
    <property type="protein sequence ID" value="SFH92076.1"/>
    <property type="molecule type" value="Genomic_DNA"/>
</dbReference>
<dbReference type="AlphaFoldDB" id="A0A1I3DZD1"/>
<dbReference type="STRING" id="1576369.SAMN05421753_10415"/>
<evidence type="ECO:0000256" key="2">
    <source>
        <dbReference type="ARBA" id="ARBA00035032"/>
    </source>
</evidence>
<feature type="domain" description="Piwi" evidence="4">
    <location>
        <begin position="198"/>
        <end position="473"/>
    </location>
</feature>
<dbReference type="SMART" id="SM00950">
    <property type="entry name" value="Piwi"/>
    <property type="match status" value="1"/>
</dbReference>
<dbReference type="InterPro" id="IPR003165">
    <property type="entry name" value="Piwi"/>
</dbReference>
<dbReference type="CDD" id="cd04659">
    <property type="entry name" value="Piwi_piwi-like_ProArk"/>
    <property type="match status" value="1"/>
</dbReference>
<dbReference type="Gene3D" id="3.30.420.10">
    <property type="entry name" value="Ribonuclease H-like superfamily/Ribonuclease H"/>
    <property type="match status" value="1"/>
</dbReference>
<feature type="region of interest" description="Disordered" evidence="3">
    <location>
        <begin position="158"/>
        <end position="178"/>
    </location>
</feature>
<proteinExistence type="inferred from homology"/>
<evidence type="ECO:0000256" key="1">
    <source>
        <dbReference type="ARBA" id="ARBA00035012"/>
    </source>
</evidence>
<feature type="compositionally biased region" description="Acidic residues" evidence="3">
    <location>
        <begin position="158"/>
        <end position="167"/>
    </location>
</feature>
<feature type="compositionally biased region" description="Polar residues" evidence="3">
    <location>
        <begin position="168"/>
        <end position="177"/>
    </location>
</feature>
<sequence>MKILRFDEPELQFGTSTHVDIRFGLMNYSPLDFDSDAAPKRIRVGIVGSAASIEGLRDWLERCRNEIPAKQSRQPNLFPRFPGFRSDIAFCSELTFDSALERPISSAAIGDIITGTVRDEQKVRAVTAIVGEVRSLLEKKPDVIVCALPPQLLDAFEPDDDSVDLNNEESGPSTPDTDTIDFHHLLKARCMALPRACPLQLVLPGTYDSKSRRRGKKRGRDIRPLQDDATRAWNFHTALYYKANGVPWRLVHDPSKLQTCFVGVGFYRTLDRESLFASVAQVFNERGNGVVVRGEAAVVEKEDRQVHLSADNAYILLCRALDEYRSEHKTIPARIVVHKTSSHNAAEIDGFTRAAKEHRVEYCELLSLGKSFIRLFRNAEYPPLRGTFLSLDDRNHLLYTRGSVEFYATYPGMYMPRSILIGCDRVEQTPRFLAEEILTLTKMNWNDTQFDGGMPITIRAARQVGNILKYSGQNDPVPSQYSFYM</sequence>
<evidence type="ECO:0000313" key="6">
    <source>
        <dbReference type="Proteomes" id="UP000199518"/>
    </source>
</evidence>
<dbReference type="InterPro" id="IPR012337">
    <property type="entry name" value="RNaseH-like_sf"/>
</dbReference>
<evidence type="ECO:0000259" key="4">
    <source>
        <dbReference type="SMART" id="SM00950"/>
    </source>
</evidence>
<dbReference type="GO" id="GO:0003676">
    <property type="term" value="F:nucleic acid binding"/>
    <property type="evidence" value="ECO:0007669"/>
    <property type="project" value="InterPro"/>
</dbReference>
<dbReference type="RefSeq" id="WP_217647033.1">
    <property type="nucleotide sequence ID" value="NZ_FOQD01000004.1"/>
</dbReference>
<comment type="similarity">
    <text evidence="1">Belongs to the argonaute family. Long pAgo subfamily.</text>
</comment>
<organism evidence="5 6">
    <name type="scientific">Planctomicrobium piriforme</name>
    <dbReference type="NCBI Taxonomy" id="1576369"/>
    <lineage>
        <taxon>Bacteria</taxon>
        <taxon>Pseudomonadati</taxon>
        <taxon>Planctomycetota</taxon>
        <taxon>Planctomycetia</taxon>
        <taxon>Planctomycetales</taxon>
        <taxon>Planctomycetaceae</taxon>
        <taxon>Planctomicrobium</taxon>
    </lineage>
</organism>
<accession>A0A1I3DZD1</accession>
<name>A0A1I3DZD1_9PLAN</name>